<protein>
    <submittedName>
        <fullName evidence="1">Uncharacterized protein</fullName>
    </submittedName>
</protein>
<sequence>MESVVWCGDGVGVGEFGRSGAWWRLGWVGAVKTRQRHRSQKQHSCPVPRSLQLLKPAKTKPFRQSQAN</sequence>
<reference evidence="1 2" key="1">
    <citation type="journal article" date="2012" name="PLoS Pathog.">
        <title>Diverse lifestyles and strategies of plant pathogenesis encoded in the genomes of eighteen Dothideomycetes fungi.</title>
        <authorList>
            <person name="Ohm R.A."/>
            <person name="Feau N."/>
            <person name="Henrissat B."/>
            <person name="Schoch C.L."/>
            <person name="Horwitz B.A."/>
            <person name="Barry K.W."/>
            <person name="Condon B.J."/>
            <person name="Copeland A.C."/>
            <person name="Dhillon B."/>
            <person name="Glaser F."/>
            <person name="Hesse C.N."/>
            <person name="Kosti I."/>
            <person name="LaButti K."/>
            <person name="Lindquist E.A."/>
            <person name="Lucas S."/>
            <person name="Salamov A.A."/>
            <person name="Bradshaw R.E."/>
            <person name="Ciuffetti L."/>
            <person name="Hamelin R.C."/>
            <person name="Kema G.H.J."/>
            <person name="Lawrence C."/>
            <person name="Scott J.A."/>
            <person name="Spatafora J.W."/>
            <person name="Turgeon B.G."/>
            <person name="de Wit P.J.G.M."/>
            <person name="Zhong S."/>
            <person name="Goodwin S.B."/>
            <person name="Grigoriev I.V."/>
        </authorList>
    </citation>
    <scope>NUCLEOTIDE SEQUENCE [LARGE SCALE GENOMIC DNA]</scope>
    <source>
        <strain evidence="1 2">UAMH 10762</strain>
    </source>
</reference>
<accession>M2NHE7</accession>
<dbReference type="GeneID" id="19111791"/>
<dbReference type="KEGG" id="bcom:BAUCODRAFT_32489"/>
<proteinExistence type="predicted"/>
<dbReference type="HOGENOM" id="CLU_2793599_0_0_1"/>
<dbReference type="EMBL" id="KB445553">
    <property type="protein sequence ID" value="EMC98450.1"/>
    <property type="molecule type" value="Genomic_DNA"/>
</dbReference>
<dbReference type="Proteomes" id="UP000011761">
    <property type="component" value="Unassembled WGS sequence"/>
</dbReference>
<dbReference type="RefSeq" id="XP_007674495.1">
    <property type="nucleotide sequence ID" value="XM_007676305.1"/>
</dbReference>
<name>M2NHE7_BAUPA</name>
<organism evidence="1 2">
    <name type="scientific">Baudoinia panamericana (strain UAMH 10762)</name>
    <name type="common">Angels' share fungus</name>
    <name type="synonym">Baudoinia compniacensis (strain UAMH 10762)</name>
    <dbReference type="NCBI Taxonomy" id="717646"/>
    <lineage>
        <taxon>Eukaryota</taxon>
        <taxon>Fungi</taxon>
        <taxon>Dikarya</taxon>
        <taxon>Ascomycota</taxon>
        <taxon>Pezizomycotina</taxon>
        <taxon>Dothideomycetes</taxon>
        <taxon>Dothideomycetidae</taxon>
        <taxon>Mycosphaerellales</taxon>
        <taxon>Teratosphaeriaceae</taxon>
        <taxon>Baudoinia</taxon>
    </lineage>
</organism>
<gene>
    <name evidence="1" type="ORF">BAUCODRAFT_32489</name>
</gene>
<evidence type="ECO:0000313" key="1">
    <source>
        <dbReference type="EMBL" id="EMC98450.1"/>
    </source>
</evidence>
<dbReference type="AlphaFoldDB" id="M2NHE7"/>
<evidence type="ECO:0000313" key="2">
    <source>
        <dbReference type="Proteomes" id="UP000011761"/>
    </source>
</evidence>
<keyword evidence="2" id="KW-1185">Reference proteome</keyword>